<organism evidence="2 3">
    <name type="scientific">Histophilus somni</name>
    <name type="common">Haemophilus somnus</name>
    <dbReference type="NCBI Taxonomy" id="731"/>
    <lineage>
        <taxon>Bacteria</taxon>
        <taxon>Pseudomonadati</taxon>
        <taxon>Pseudomonadota</taxon>
        <taxon>Gammaproteobacteria</taxon>
        <taxon>Pasteurellales</taxon>
        <taxon>Pasteurellaceae</taxon>
        <taxon>Histophilus</taxon>
    </lineage>
</organism>
<dbReference type="SUPFAM" id="SSF88874">
    <property type="entry name" value="Receptor-binding domain of short tail fibre protein gp12"/>
    <property type="match status" value="2"/>
</dbReference>
<dbReference type="RefSeq" id="WP_157665525.1">
    <property type="nucleotide sequence ID" value="NZ_CP018802.1"/>
</dbReference>
<feature type="domain" description="Phage tail collar" evidence="1">
    <location>
        <begin position="2"/>
        <end position="41"/>
    </location>
</feature>
<evidence type="ECO:0000313" key="3">
    <source>
        <dbReference type="Proteomes" id="UP000595373"/>
    </source>
</evidence>
<name>A0A9Q6Z0E5_HISSO</name>
<dbReference type="InterPro" id="IPR037053">
    <property type="entry name" value="Phage_tail_collar_dom_sf"/>
</dbReference>
<proteinExistence type="predicted"/>
<dbReference type="Proteomes" id="UP000595373">
    <property type="component" value="Chromosome"/>
</dbReference>
<keyword evidence="3" id="KW-1185">Reference proteome</keyword>
<sequence>MAFPKEVKNPTGFLKCDGTTIDQRTYPDLYRTLGNKNTLPNLTRSDVGMTAYFATDEIPEGWIAFDEIKEKVKEDTYPELHKYLTKKYGDIQNVPKAEDRFLRNAANELVVGRVQEDAIKTHYLNYGTNHNSSNYQYHVDNNDTIATGNNKTADNYKIRTNGAIFYSGAEETRPKSLVLKLCIKAQNTFDDVQFWIKAFGTVDNQGMMDASKIAVALQGKSDLGHLHTANHITDFNSAVASQFSYQKIGNVEVRKYPDGTMIQTGIFTHKSEGYTVKNHVVFPIAFVDKNYRCFITEKYEDRASGKGQYNWIFMAADTNTQAIITNWYLGKSEWLVIGRWKEDK</sequence>
<reference evidence="2 3" key="1">
    <citation type="submission" date="2020-12" db="EMBL/GenBank/DDBJ databases">
        <title>ASc-MMNZ-VFA-070.</title>
        <authorList>
            <person name="Schryvers A."/>
            <person name="Mostafa Nazari M."/>
            <person name="Farshchi Andisi V."/>
            <person name="Timsit E."/>
            <person name="Walter Morck D."/>
        </authorList>
    </citation>
    <scope>NUCLEOTIDE SEQUENCE [LARGE SCALE GENOMIC DNA]</scope>
    <source>
        <strain evidence="2 3">ASc-MMNZ-VFA-070</strain>
    </source>
</reference>
<dbReference type="InterPro" id="IPR011083">
    <property type="entry name" value="Phage_tail_collar_dom"/>
</dbReference>
<protein>
    <submittedName>
        <fullName evidence="2">Tail fiber protein</fullName>
    </submittedName>
</protein>
<evidence type="ECO:0000313" key="2">
    <source>
        <dbReference type="EMBL" id="QQF82127.1"/>
    </source>
</evidence>
<dbReference type="Pfam" id="PF07484">
    <property type="entry name" value="Collar"/>
    <property type="match status" value="1"/>
</dbReference>
<dbReference type="EMBL" id="CP066558">
    <property type="protein sequence ID" value="QQF82127.1"/>
    <property type="molecule type" value="Genomic_DNA"/>
</dbReference>
<dbReference type="Gene3D" id="3.90.1340.10">
    <property type="entry name" value="Phage tail collar domain"/>
    <property type="match status" value="1"/>
</dbReference>
<evidence type="ECO:0000259" key="1">
    <source>
        <dbReference type="Pfam" id="PF07484"/>
    </source>
</evidence>
<gene>
    <name evidence="2" type="ORF">JFL49_08740</name>
</gene>
<dbReference type="AlphaFoldDB" id="A0A9Q6Z0E5"/>
<accession>A0A9Q6Z0E5</accession>